<sequence length="379" mass="43303">MSWEARLSSLLAETDSGVARVKQRLNMTNVPSKVDLQLDRISTEDAVFDECLLGTQQRCPTCMGLPPCNMAAEKLAAITSQLHSQTKIIELLTQSVNQLKQEKEFQQQRINNLEEDVQRLQNSSYSNLETLLRRIDELKSEHHKQQQKVFNRPHGDCESHLHSCCNSPREMKESEKLLWQDYVCVKKELEQLKHKVNRQEEELSNQMSAADEMKRTQSRYCTVLEDLLSNHKTQSYSLDQSRMEMHSTQQELSHIRSTVAALKDQVKSLFLKEMPSTELTEKDRVHWKRSKNLLRKAEGFSPSSGEDSTSELSLKDLSSDELSSTIEIKVPEDPKDISTLCFEVEESNAGEEAGNMLDADDDLSSDLSDSLPELHLSDF</sequence>
<feature type="coiled-coil region" evidence="1">
    <location>
        <begin position="82"/>
        <end position="148"/>
    </location>
</feature>
<evidence type="ECO:0000256" key="1">
    <source>
        <dbReference type="SAM" id="Coils"/>
    </source>
</evidence>
<feature type="region of interest" description="Disordered" evidence="2">
    <location>
        <begin position="344"/>
        <end position="379"/>
    </location>
</feature>
<proteinExistence type="predicted"/>
<dbReference type="PANTHER" id="PTHR34533">
    <property type="entry name" value="TRANSMEMBRANE PROTEIN CCDC163"/>
    <property type="match status" value="1"/>
</dbReference>
<accession>A0A8B9PP59</accession>
<dbReference type="PANTHER" id="PTHR34533:SF2">
    <property type="entry name" value="COILED-COIL DOMAIN CONTAINING 163"/>
    <property type="match status" value="1"/>
</dbReference>
<feature type="region of interest" description="Disordered" evidence="2">
    <location>
        <begin position="298"/>
        <end position="330"/>
    </location>
</feature>
<dbReference type="AlphaFoldDB" id="A0A8B9PP59"/>
<dbReference type="InterPro" id="IPR039284">
    <property type="entry name" value="CCDC159/163"/>
</dbReference>
<evidence type="ECO:0000313" key="3">
    <source>
        <dbReference type="Ensembl" id="ENSAOWP00000013690.1"/>
    </source>
</evidence>
<protein>
    <submittedName>
        <fullName evidence="3">Uncharacterized protein</fullName>
    </submittedName>
</protein>
<reference evidence="3" key="2">
    <citation type="submission" date="2025-09" db="UniProtKB">
        <authorList>
            <consortium name="Ensembl"/>
        </authorList>
    </citation>
    <scope>IDENTIFICATION</scope>
</reference>
<name>A0A8B9PP59_APTOW</name>
<organism evidence="3 4">
    <name type="scientific">Apteryx owenii</name>
    <name type="common">Little spotted kiwi</name>
    <dbReference type="NCBI Taxonomy" id="8824"/>
    <lineage>
        <taxon>Eukaryota</taxon>
        <taxon>Metazoa</taxon>
        <taxon>Chordata</taxon>
        <taxon>Craniata</taxon>
        <taxon>Vertebrata</taxon>
        <taxon>Euteleostomi</taxon>
        <taxon>Archelosauria</taxon>
        <taxon>Archosauria</taxon>
        <taxon>Dinosauria</taxon>
        <taxon>Saurischia</taxon>
        <taxon>Theropoda</taxon>
        <taxon>Coelurosauria</taxon>
        <taxon>Aves</taxon>
        <taxon>Palaeognathae</taxon>
        <taxon>Apterygiformes</taxon>
        <taxon>Apterygidae</taxon>
        <taxon>Apteryx</taxon>
    </lineage>
</organism>
<reference evidence="3" key="1">
    <citation type="submission" date="2025-08" db="UniProtKB">
        <authorList>
            <consortium name="Ensembl"/>
        </authorList>
    </citation>
    <scope>IDENTIFICATION</scope>
</reference>
<keyword evidence="1" id="KW-0175">Coiled coil</keyword>
<evidence type="ECO:0000313" key="4">
    <source>
        <dbReference type="Proteomes" id="UP000694424"/>
    </source>
</evidence>
<keyword evidence="4" id="KW-1185">Reference proteome</keyword>
<feature type="compositionally biased region" description="Low complexity" evidence="2">
    <location>
        <begin position="365"/>
        <end position="379"/>
    </location>
</feature>
<dbReference type="Proteomes" id="UP000694424">
    <property type="component" value="Unplaced"/>
</dbReference>
<evidence type="ECO:0000256" key="2">
    <source>
        <dbReference type="SAM" id="MobiDB-lite"/>
    </source>
</evidence>
<dbReference type="Ensembl" id="ENSAOWT00000015541.1">
    <property type="protein sequence ID" value="ENSAOWP00000013690.1"/>
    <property type="gene ID" value="ENSAOWG00000009346.1"/>
</dbReference>
<feature type="coiled-coil region" evidence="1">
    <location>
        <begin position="182"/>
        <end position="216"/>
    </location>
</feature>